<evidence type="ECO:0000313" key="5">
    <source>
        <dbReference type="Proteomes" id="UP001330812"/>
    </source>
</evidence>
<dbReference type="EMBL" id="CP142149">
    <property type="protein sequence ID" value="WSE32162.1"/>
    <property type="molecule type" value="Genomic_DNA"/>
</dbReference>
<dbReference type="InterPro" id="IPR036271">
    <property type="entry name" value="Tet_transcr_reg_TetR-rel_C_sf"/>
</dbReference>
<dbReference type="InterPro" id="IPR009057">
    <property type="entry name" value="Homeodomain-like_sf"/>
</dbReference>
<dbReference type="PANTHER" id="PTHR30055">
    <property type="entry name" value="HTH-TYPE TRANSCRIPTIONAL REGULATOR RUTR"/>
    <property type="match status" value="1"/>
</dbReference>
<dbReference type="PROSITE" id="PS50977">
    <property type="entry name" value="HTH_TETR_2"/>
    <property type="match status" value="1"/>
</dbReference>
<evidence type="ECO:0000313" key="4">
    <source>
        <dbReference type="EMBL" id="WSE32162.1"/>
    </source>
</evidence>
<dbReference type="Gene3D" id="1.10.357.10">
    <property type="entry name" value="Tetracycline Repressor, domain 2"/>
    <property type="match status" value="1"/>
</dbReference>
<name>A0ABZ1IE14_9PSEU</name>
<reference evidence="4 5" key="1">
    <citation type="journal article" date="2015" name="Int. J. Syst. Evol. Microbiol.">
        <title>Amycolatopsis rhabdoformis sp. nov., an actinomycete isolated from a tropical forest soil.</title>
        <authorList>
            <person name="Souza W.R."/>
            <person name="Silva R.E."/>
            <person name="Goodfellow M."/>
            <person name="Busarakam K."/>
            <person name="Figueiro F.S."/>
            <person name="Ferreira D."/>
            <person name="Rodrigues-Filho E."/>
            <person name="Moraes L.A.B."/>
            <person name="Zucchi T.D."/>
        </authorList>
    </citation>
    <scope>NUCLEOTIDE SEQUENCE [LARGE SCALE GENOMIC DNA]</scope>
    <source>
        <strain evidence="4 5">NCIMB 14900</strain>
    </source>
</reference>
<feature type="DNA-binding region" description="H-T-H motif" evidence="2">
    <location>
        <begin position="38"/>
        <end position="57"/>
    </location>
</feature>
<keyword evidence="1 2" id="KW-0238">DNA-binding</keyword>
<dbReference type="Proteomes" id="UP001330812">
    <property type="component" value="Chromosome"/>
</dbReference>
<dbReference type="SUPFAM" id="SSF48498">
    <property type="entry name" value="Tetracyclin repressor-like, C-terminal domain"/>
    <property type="match status" value="1"/>
</dbReference>
<evidence type="ECO:0000256" key="1">
    <source>
        <dbReference type="ARBA" id="ARBA00023125"/>
    </source>
</evidence>
<dbReference type="InterPro" id="IPR050109">
    <property type="entry name" value="HTH-type_TetR-like_transc_reg"/>
</dbReference>
<dbReference type="RefSeq" id="WP_326834970.1">
    <property type="nucleotide sequence ID" value="NZ_CP142149.1"/>
</dbReference>
<evidence type="ECO:0000259" key="3">
    <source>
        <dbReference type="PROSITE" id="PS50977"/>
    </source>
</evidence>
<dbReference type="InterPro" id="IPR001647">
    <property type="entry name" value="HTH_TetR"/>
</dbReference>
<dbReference type="Pfam" id="PF00440">
    <property type="entry name" value="TetR_N"/>
    <property type="match status" value="1"/>
</dbReference>
<keyword evidence="5" id="KW-1185">Reference proteome</keyword>
<proteinExistence type="predicted"/>
<accession>A0ABZ1IE14</accession>
<sequence length="190" mass="20681">MTELEKGPQGRRRGRGARERILSASQQLFREQGINRTGMDQLCAVAQVSKRTAYQHFAGKDEVVAEYLRHFDPDVLPGVFDRTDLTPRERLLAAFDVPASTPLCPYIGAAVELHDAQHPASECARDYKKAIAARLAETAREAGATNPEQLGEQLALLIDGASARTRVLDSDCFPTAATIAVILIDNAIPA</sequence>
<dbReference type="SUPFAM" id="SSF46689">
    <property type="entry name" value="Homeodomain-like"/>
    <property type="match status" value="1"/>
</dbReference>
<feature type="domain" description="HTH tetR-type" evidence="3">
    <location>
        <begin position="15"/>
        <end position="75"/>
    </location>
</feature>
<dbReference type="PANTHER" id="PTHR30055:SF200">
    <property type="entry name" value="HTH-TYPE TRANSCRIPTIONAL REPRESSOR BDCR"/>
    <property type="match status" value="1"/>
</dbReference>
<organism evidence="4 5">
    <name type="scientific">Amycolatopsis rhabdoformis</name>
    <dbReference type="NCBI Taxonomy" id="1448059"/>
    <lineage>
        <taxon>Bacteria</taxon>
        <taxon>Bacillati</taxon>
        <taxon>Actinomycetota</taxon>
        <taxon>Actinomycetes</taxon>
        <taxon>Pseudonocardiales</taxon>
        <taxon>Pseudonocardiaceae</taxon>
        <taxon>Amycolatopsis</taxon>
    </lineage>
</organism>
<protein>
    <submittedName>
        <fullName evidence="4">TetR/AcrR family transcriptional regulator</fullName>
    </submittedName>
</protein>
<evidence type="ECO:0000256" key="2">
    <source>
        <dbReference type="PROSITE-ProRule" id="PRU00335"/>
    </source>
</evidence>
<gene>
    <name evidence="4" type="ORF">VSH64_08575</name>
</gene>
<dbReference type="PRINTS" id="PR00455">
    <property type="entry name" value="HTHTETR"/>
</dbReference>